<evidence type="ECO:0000313" key="3">
    <source>
        <dbReference type="EMBL" id="QFQ90958.1"/>
    </source>
</evidence>
<dbReference type="GO" id="GO:0009088">
    <property type="term" value="P:threonine biosynthetic process"/>
    <property type="evidence" value="ECO:0007669"/>
    <property type="project" value="TreeGrafter"/>
</dbReference>
<comment type="similarity">
    <text evidence="1">Belongs to the pseudomonas-type ThrB family.</text>
</comment>
<keyword evidence="3" id="KW-0808">Transferase</keyword>
<accession>A0A5P8JPA5</accession>
<dbReference type="InterPro" id="IPR050249">
    <property type="entry name" value="Pseudomonas-type_ThrB"/>
</dbReference>
<dbReference type="GO" id="GO:0004413">
    <property type="term" value="F:homoserine kinase activity"/>
    <property type="evidence" value="ECO:0007669"/>
    <property type="project" value="TreeGrafter"/>
</dbReference>
<dbReference type="InterPro" id="IPR002575">
    <property type="entry name" value="Aminoglycoside_PTrfase"/>
</dbReference>
<feature type="domain" description="Aminoglycoside phosphotransferase" evidence="2">
    <location>
        <begin position="74"/>
        <end position="161"/>
    </location>
</feature>
<dbReference type="SUPFAM" id="SSF56112">
    <property type="entry name" value="Protein kinase-like (PK-like)"/>
    <property type="match status" value="1"/>
</dbReference>
<gene>
    <name evidence="3" type="ORF">LM010_05750</name>
</gene>
<dbReference type="Pfam" id="PF01636">
    <property type="entry name" value="APH"/>
    <property type="match status" value="2"/>
</dbReference>
<dbReference type="PANTHER" id="PTHR21064">
    <property type="entry name" value="AMINOGLYCOSIDE PHOSPHOTRANSFERASE DOMAIN-CONTAINING PROTEIN-RELATED"/>
    <property type="match status" value="1"/>
</dbReference>
<dbReference type="InterPro" id="IPR011009">
    <property type="entry name" value="Kinase-like_dom_sf"/>
</dbReference>
<dbReference type="AlphaFoldDB" id="A0A5P8JPA5"/>
<organism evidence="3 4">
    <name type="scientific">Lacticaseibacillus manihotivorans</name>
    <dbReference type="NCBI Taxonomy" id="88233"/>
    <lineage>
        <taxon>Bacteria</taxon>
        <taxon>Bacillati</taxon>
        <taxon>Bacillota</taxon>
        <taxon>Bacilli</taxon>
        <taxon>Lactobacillales</taxon>
        <taxon>Lactobacillaceae</taxon>
        <taxon>Lacticaseibacillus</taxon>
    </lineage>
</organism>
<dbReference type="Gene3D" id="3.90.1200.10">
    <property type="match status" value="1"/>
</dbReference>
<name>A0A5P8JPA5_9LACO</name>
<sequence>MLSFLSKLLLFTKNPLILITITTKVLKGAVLMITKVFADLTFDEQLAHLTTVAHRALTRWGYPANSHLKLLNYTENATFLVTTPEKPTMVMRVHRLAYTSRDSIHTELEWLAHLRAHTNLKVETPIPTPSGQLIEAIDTPELSERRFVVCFQFVQGESPVDSSDGNADIGGVIKVISAFPKALTLLVFRLAATVQLHVSRYRPTKMTAEDRQLYRTIGQVCATLHKAATHWQYPADFKRMTWDFAGTIGKHNNFYGADYHAPDWLNTKALATIDEAVALCHEHLQHYDRNASTYGMIHSDLRAANLLQNHDELTILDFDDCGMGYYMYDIASVVALMEHRGDLTEVVRELLTGYETIRPLTDADRKMVWTFIMLRRVGMLQSLLSRMGHVMAGAGESQSLTPEVLAFYATGTAGLAKRYCREHPLNETVMSTKEVTL</sequence>
<protein>
    <submittedName>
        <fullName evidence="3">Phosphotransferase</fullName>
    </submittedName>
</protein>
<evidence type="ECO:0000313" key="4">
    <source>
        <dbReference type="Proteomes" id="UP000388452"/>
    </source>
</evidence>
<feature type="domain" description="Aminoglycoside phosphotransferase" evidence="2">
    <location>
        <begin position="203"/>
        <end position="355"/>
    </location>
</feature>
<dbReference type="EMBL" id="CP045068">
    <property type="protein sequence ID" value="QFQ90958.1"/>
    <property type="molecule type" value="Genomic_DNA"/>
</dbReference>
<proteinExistence type="inferred from homology"/>
<evidence type="ECO:0000259" key="2">
    <source>
        <dbReference type="Pfam" id="PF01636"/>
    </source>
</evidence>
<dbReference type="Proteomes" id="UP000388452">
    <property type="component" value="Chromosome"/>
</dbReference>
<evidence type="ECO:0000256" key="1">
    <source>
        <dbReference type="ARBA" id="ARBA00038240"/>
    </source>
</evidence>
<dbReference type="PANTHER" id="PTHR21064:SF6">
    <property type="entry name" value="AMINOGLYCOSIDE PHOSPHOTRANSFERASE DOMAIN-CONTAINING PROTEIN"/>
    <property type="match status" value="1"/>
</dbReference>
<reference evidence="3 4" key="1">
    <citation type="submission" date="2019-10" db="EMBL/GenBank/DDBJ databases">
        <title>Genome sequencing of Lactobacillus manihotivorans.</title>
        <authorList>
            <person name="Kim K."/>
        </authorList>
    </citation>
    <scope>NUCLEOTIDE SEQUENCE [LARGE SCALE GENOMIC DNA]</scope>
    <source>
        <strain evidence="3 4">LM010</strain>
    </source>
</reference>